<sequence>LVIGIGGPKPYISMTSPRGQAHGVGLPGGGGGGLFGGIGGDGGAVSDAAAGGCGPLSETASPAARPPPRPQRHPRFVRPPFTKIALFSLGRLRRPLSLSTHDGAAACQALLFFLLRPFHHFCSHSTALQIEDASSLPLLQRTPSHDHRVQPTSSMPIAVSRRRKRRRLSAKRRRIWRVFWMNTLKTLEKMWRGSNRSQN</sequence>
<feature type="non-terminal residue" evidence="2">
    <location>
        <position position="1"/>
    </location>
</feature>
<proteinExistence type="predicted"/>
<organism evidence="2">
    <name type="scientific">Anthurium amnicola</name>
    <dbReference type="NCBI Taxonomy" id="1678845"/>
    <lineage>
        <taxon>Eukaryota</taxon>
        <taxon>Viridiplantae</taxon>
        <taxon>Streptophyta</taxon>
        <taxon>Embryophyta</taxon>
        <taxon>Tracheophyta</taxon>
        <taxon>Spermatophyta</taxon>
        <taxon>Magnoliopsida</taxon>
        <taxon>Liliopsida</taxon>
        <taxon>Araceae</taxon>
        <taxon>Pothoideae</taxon>
        <taxon>Potheae</taxon>
        <taxon>Anthurium</taxon>
    </lineage>
</organism>
<accession>A0A1D1YRR4</accession>
<feature type="region of interest" description="Disordered" evidence="1">
    <location>
        <begin position="49"/>
        <end position="76"/>
    </location>
</feature>
<name>A0A1D1YRR4_9ARAE</name>
<dbReference type="EMBL" id="GDJX01010609">
    <property type="protein sequence ID" value="JAT57327.1"/>
    <property type="molecule type" value="Transcribed_RNA"/>
</dbReference>
<reference evidence="2" key="1">
    <citation type="submission" date="2015-07" db="EMBL/GenBank/DDBJ databases">
        <title>Transcriptome Assembly of Anthurium amnicola.</title>
        <authorList>
            <person name="Suzuki J."/>
        </authorList>
    </citation>
    <scope>NUCLEOTIDE SEQUENCE</scope>
</reference>
<protein>
    <submittedName>
        <fullName evidence="2">Uncharacterized protein</fullName>
    </submittedName>
</protein>
<gene>
    <name evidence="2" type="ORF">g.108175</name>
</gene>
<evidence type="ECO:0000313" key="2">
    <source>
        <dbReference type="EMBL" id="JAT57327.1"/>
    </source>
</evidence>
<evidence type="ECO:0000256" key="1">
    <source>
        <dbReference type="SAM" id="MobiDB-lite"/>
    </source>
</evidence>
<dbReference type="AlphaFoldDB" id="A0A1D1YRR4"/>